<name>A0A7V6A505_9BACT</name>
<dbReference type="EMBL" id="DTGR01000174">
    <property type="protein sequence ID" value="HHS30235.1"/>
    <property type="molecule type" value="Genomic_DNA"/>
</dbReference>
<dbReference type="InterPro" id="IPR050789">
    <property type="entry name" value="Diverse_Enzym_Activities"/>
</dbReference>
<dbReference type="InterPro" id="IPR001466">
    <property type="entry name" value="Beta-lactam-related"/>
</dbReference>
<dbReference type="GO" id="GO:0016787">
    <property type="term" value="F:hydrolase activity"/>
    <property type="evidence" value="ECO:0007669"/>
    <property type="project" value="UniProtKB-KW"/>
</dbReference>
<dbReference type="PANTHER" id="PTHR43283:SF11">
    <property type="entry name" value="BETA-LACTAMASE-RELATED DOMAIN-CONTAINING PROTEIN"/>
    <property type="match status" value="1"/>
</dbReference>
<dbReference type="SUPFAM" id="SSF56601">
    <property type="entry name" value="beta-lactamase/transpeptidase-like"/>
    <property type="match status" value="1"/>
</dbReference>
<dbReference type="InterPro" id="IPR012338">
    <property type="entry name" value="Beta-lactam/transpept-like"/>
</dbReference>
<sequence length="375" mass="40554">MNSRKDPPWQSLAQLLEEGRDQGVYTAAVALVGKNGELLWQGAVGRASRDPESPPVTLDTIFDLASLTKPLATTLAVMLLADQGLLSLTTKLDEVLTAPWLPADKHPLTLKSLLAHRAGLPAWRPFYEQVLATPPAARPGLLARLAAAEPLEYAPETATVYSDLGFMLLKEVVEKVSGQDLASFCRRELYEPLGLQVFGFLPALRCNREQFTWAATDDSAAPGWPALGAVHDDNARAAGGVAGHAGLFGTGPEVFALISRLYRAYNGHIEDLGISPATVRRFLTPVAPGGRTPGFDVPTAGQSSAGRFFSPCSVGHTGFTGTSFWLDLKQGQMVVLLTNRVHMDRENDKIKAFRPRFHEAACRVLGIIQPQARVR</sequence>
<protein>
    <submittedName>
        <fullName evidence="3">Class A beta-lactamase-related serine hydrolase</fullName>
    </submittedName>
</protein>
<evidence type="ECO:0000313" key="3">
    <source>
        <dbReference type="EMBL" id="HHS30235.1"/>
    </source>
</evidence>
<reference evidence="3" key="1">
    <citation type="journal article" date="2020" name="mSystems">
        <title>Genome- and Community-Level Interaction Insights into Carbon Utilization and Element Cycling Functions of Hydrothermarchaeota in Hydrothermal Sediment.</title>
        <authorList>
            <person name="Zhou Z."/>
            <person name="Liu Y."/>
            <person name="Xu W."/>
            <person name="Pan J."/>
            <person name="Luo Z.H."/>
            <person name="Li M."/>
        </authorList>
    </citation>
    <scope>NUCLEOTIDE SEQUENCE [LARGE SCALE GENOMIC DNA]</scope>
    <source>
        <strain evidence="3">SpSt-767</strain>
    </source>
</reference>
<dbReference type="PANTHER" id="PTHR43283">
    <property type="entry name" value="BETA-LACTAMASE-RELATED"/>
    <property type="match status" value="1"/>
</dbReference>
<dbReference type="Gene3D" id="3.40.710.10">
    <property type="entry name" value="DD-peptidase/beta-lactamase superfamily"/>
    <property type="match status" value="1"/>
</dbReference>
<feature type="domain" description="Beta-lactamase-related" evidence="2">
    <location>
        <begin position="12"/>
        <end position="348"/>
    </location>
</feature>
<gene>
    <name evidence="3" type="ORF">ENV52_11110</name>
</gene>
<keyword evidence="1 3" id="KW-0378">Hydrolase</keyword>
<dbReference type="Pfam" id="PF00144">
    <property type="entry name" value="Beta-lactamase"/>
    <property type="match status" value="1"/>
</dbReference>
<accession>A0A7V6A505</accession>
<evidence type="ECO:0000256" key="1">
    <source>
        <dbReference type="ARBA" id="ARBA00022801"/>
    </source>
</evidence>
<evidence type="ECO:0000259" key="2">
    <source>
        <dbReference type="Pfam" id="PF00144"/>
    </source>
</evidence>
<comment type="caution">
    <text evidence="3">The sequence shown here is derived from an EMBL/GenBank/DDBJ whole genome shotgun (WGS) entry which is preliminary data.</text>
</comment>
<proteinExistence type="predicted"/>
<organism evidence="3">
    <name type="scientific">Desulfobacca acetoxidans</name>
    <dbReference type="NCBI Taxonomy" id="60893"/>
    <lineage>
        <taxon>Bacteria</taxon>
        <taxon>Pseudomonadati</taxon>
        <taxon>Thermodesulfobacteriota</taxon>
        <taxon>Desulfobaccia</taxon>
        <taxon>Desulfobaccales</taxon>
        <taxon>Desulfobaccaceae</taxon>
        <taxon>Desulfobacca</taxon>
    </lineage>
</organism>
<dbReference type="AlphaFoldDB" id="A0A7V6A505"/>